<dbReference type="AlphaFoldDB" id="A0A9I9D4J7"/>
<dbReference type="GO" id="GO:0005576">
    <property type="term" value="C:extracellular region"/>
    <property type="evidence" value="ECO:0007669"/>
    <property type="project" value="TreeGrafter"/>
</dbReference>
<keyword evidence="4" id="KW-0255">Endonuclease</keyword>
<dbReference type="InterPro" id="IPR036430">
    <property type="entry name" value="RNase_T2-like_sf"/>
</dbReference>
<comment type="similarity">
    <text evidence="1 8">Belongs to the RNase T2 family.</text>
</comment>
<evidence type="ECO:0000256" key="6">
    <source>
        <dbReference type="ARBA" id="ARBA00023157"/>
    </source>
</evidence>
<dbReference type="PROSITE" id="PS00530">
    <property type="entry name" value="RNASE_T2_1"/>
    <property type="match status" value="1"/>
</dbReference>
<dbReference type="CDD" id="cd01061">
    <property type="entry name" value="RNase_T2_euk"/>
    <property type="match status" value="1"/>
</dbReference>
<evidence type="ECO:0000256" key="1">
    <source>
        <dbReference type="ARBA" id="ARBA00007469"/>
    </source>
</evidence>
<dbReference type="SUPFAM" id="SSF55895">
    <property type="entry name" value="Ribonuclease Rh-like"/>
    <property type="match status" value="1"/>
</dbReference>
<accession>A0A9I9D4J7</accession>
<dbReference type="Gene3D" id="3.90.730.10">
    <property type="entry name" value="Ribonuclease T2-like"/>
    <property type="match status" value="1"/>
</dbReference>
<dbReference type="Gramene" id="MELO3C012716.2.1">
    <property type="protein sequence ID" value="MELO3C012716.2.1"/>
    <property type="gene ID" value="MELO3C012716.2"/>
</dbReference>
<dbReference type="InterPro" id="IPR001568">
    <property type="entry name" value="RNase_T2-like"/>
</dbReference>
<dbReference type="EnsemblPlants" id="MELO3C012716.2.1">
    <property type="protein sequence ID" value="MELO3C012716.2.1"/>
    <property type="gene ID" value="MELO3C012716.2"/>
</dbReference>
<dbReference type="InterPro" id="IPR033697">
    <property type="entry name" value="Ribonuclease_T2_eukaryotic"/>
</dbReference>
<organism evidence="10">
    <name type="scientific">Cucumis melo</name>
    <name type="common">Muskmelon</name>
    <dbReference type="NCBI Taxonomy" id="3656"/>
    <lineage>
        <taxon>Eukaryota</taxon>
        <taxon>Viridiplantae</taxon>
        <taxon>Streptophyta</taxon>
        <taxon>Embryophyta</taxon>
        <taxon>Tracheophyta</taxon>
        <taxon>Spermatophyta</taxon>
        <taxon>Magnoliopsida</taxon>
        <taxon>eudicotyledons</taxon>
        <taxon>Gunneridae</taxon>
        <taxon>Pentapetalae</taxon>
        <taxon>rosids</taxon>
        <taxon>fabids</taxon>
        <taxon>Cucurbitales</taxon>
        <taxon>Cucurbitaceae</taxon>
        <taxon>Benincaseae</taxon>
        <taxon>Cucumis</taxon>
    </lineage>
</organism>
<evidence type="ECO:0000256" key="7">
    <source>
        <dbReference type="ARBA" id="ARBA00023239"/>
    </source>
</evidence>
<keyword evidence="6" id="KW-1015">Disulfide bond</keyword>
<proteinExistence type="inferred from homology"/>
<evidence type="ECO:0000256" key="2">
    <source>
        <dbReference type="ARBA" id="ARBA00022722"/>
    </source>
</evidence>
<dbReference type="GO" id="GO:0006401">
    <property type="term" value="P:RNA catabolic process"/>
    <property type="evidence" value="ECO:0007669"/>
    <property type="project" value="TreeGrafter"/>
</dbReference>
<dbReference type="PANTHER" id="PTHR11240">
    <property type="entry name" value="RIBONUCLEASE T2"/>
    <property type="match status" value="1"/>
</dbReference>
<reference evidence="10" key="1">
    <citation type="submission" date="2023-03" db="UniProtKB">
        <authorList>
            <consortium name="EnsemblPlants"/>
        </authorList>
    </citation>
    <scope>IDENTIFICATION</scope>
</reference>
<sequence length="264" mass="29699">MLSLSAIPIIFLLQFTIFLASNTLNHASGAVIFQTKDGREQREFDYFKLALQWPGTICKSTRHCCSSNACCNRSGAFADFTIHGLWPDYNDGTWPACCNGKIFDEKEIRTLLDPLKKYWPSLSCSSPSTCHEKHGTCSYPVARDEYNYFLTTLNVYFKYNVTKVLNDAGYVPSNTEKYPLGGIISAIQNAFRATPSLECRKGAVKELHLCFYKDFKPRDCAETHSQNVIVSSRSSCPKYVSLPAYEPEARIFDFADSSGQYLSA</sequence>
<feature type="signal peptide" evidence="9">
    <location>
        <begin position="1"/>
        <end position="20"/>
    </location>
</feature>
<dbReference type="GO" id="GO:0033897">
    <property type="term" value="F:ribonuclease T2 activity"/>
    <property type="evidence" value="ECO:0007669"/>
    <property type="project" value="InterPro"/>
</dbReference>
<dbReference type="FunFam" id="3.90.730.10:FF:000007">
    <property type="entry name" value="Ribonuclease T2"/>
    <property type="match status" value="1"/>
</dbReference>
<keyword evidence="5" id="KW-0378">Hydrolase</keyword>
<evidence type="ECO:0000256" key="5">
    <source>
        <dbReference type="ARBA" id="ARBA00022801"/>
    </source>
</evidence>
<evidence type="ECO:0000256" key="8">
    <source>
        <dbReference type="RuleBase" id="RU004328"/>
    </source>
</evidence>
<evidence type="ECO:0000256" key="3">
    <source>
        <dbReference type="ARBA" id="ARBA00022729"/>
    </source>
</evidence>
<keyword evidence="7" id="KW-0456">Lyase</keyword>
<keyword evidence="3 9" id="KW-0732">Signal</keyword>
<dbReference type="GO" id="GO:0003723">
    <property type="term" value="F:RNA binding"/>
    <property type="evidence" value="ECO:0007669"/>
    <property type="project" value="InterPro"/>
</dbReference>
<dbReference type="Pfam" id="PF00445">
    <property type="entry name" value="Ribonuclease_T2"/>
    <property type="match status" value="1"/>
</dbReference>
<keyword evidence="2" id="KW-0540">Nuclease</keyword>
<feature type="chain" id="PRO_5039947665" evidence="9">
    <location>
        <begin position="21"/>
        <end position="264"/>
    </location>
</feature>
<evidence type="ECO:0000256" key="9">
    <source>
        <dbReference type="SAM" id="SignalP"/>
    </source>
</evidence>
<dbReference type="PANTHER" id="PTHR11240:SF22">
    <property type="entry name" value="RIBONUCLEASE T2"/>
    <property type="match status" value="1"/>
</dbReference>
<protein>
    <submittedName>
        <fullName evidence="10">Uncharacterized protein</fullName>
    </submittedName>
</protein>
<name>A0A9I9D4J7_CUCME</name>
<evidence type="ECO:0000256" key="4">
    <source>
        <dbReference type="ARBA" id="ARBA00022759"/>
    </source>
</evidence>
<evidence type="ECO:0000313" key="10">
    <source>
        <dbReference type="EnsemblPlants" id="MELO3C012716.2.1"/>
    </source>
</evidence>
<dbReference type="GO" id="GO:0016787">
    <property type="term" value="F:hydrolase activity"/>
    <property type="evidence" value="ECO:0007669"/>
    <property type="project" value="UniProtKB-KW"/>
</dbReference>
<dbReference type="InterPro" id="IPR018188">
    <property type="entry name" value="RNase_T2_His_AS_1"/>
</dbReference>